<gene>
    <name evidence="2" type="ORF">NCTC13291_03592</name>
</gene>
<proteinExistence type="predicted"/>
<protein>
    <recommendedName>
        <fullName evidence="1">N-acetyltransferase domain-containing protein</fullName>
    </recommendedName>
</protein>
<dbReference type="GeneID" id="99634736"/>
<dbReference type="Proteomes" id="UP000254919">
    <property type="component" value="Unassembled WGS sequence"/>
</dbReference>
<dbReference type="GO" id="GO:0016747">
    <property type="term" value="F:acyltransferase activity, transferring groups other than amino-acyl groups"/>
    <property type="evidence" value="ECO:0007669"/>
    <property type="project" value="InterPro"/>
</dbReference>
<dbReference type="PROSITE" id="PS51186">
    <property type="entry name" value="GNAT"/>
    <property type="match status" value="1"/>
</dbReference>
<evidence type="ECO:0000313" key="3">
    <source>
        <dbReference type="Proteomes" id="UP000254919"/>
    </source>
</evidence>
<accession>A0A379N4F2</accession>
<reference evidence="2 3" key="1">
    <citation type="submission" date="2018-06" db="EMBL/GenBank/DDBJ databases">
        <authorList>
            <consortium name="Pathogen Informatics"/>
            <person name="Doyle S."/>
        </authorList>
    </citation>
    <scope>NUCLEOTIDE SEQUENCE [LARGE SCALE GENOMIC DNA]</scope>
    <source>
        <strain evidence="2 3">NCTC13291</strain>
    </source>
</reference>
<evidence type="ECO:0000259" key="1">
    <source>
        <dbReference type="PROSITE" id="PS51186"/>
    </source>
</evidence>
<evidence type="ECO:0000313" key="2">
    <source>
        <dbReference type="EMBL" id="SUE41976.1"/>
    </source>
</evidence>
<feature type="domain" description="N-acetyltransferase" evidence="1">
    <location>
        <begin position="30"/>
        <end position="205"/>
    </location>
</feature>
<dbReference type="EMBL" id="UGVN01000001">
    <property type="protein sequence ID" value="SUE41976.1"/>
    <property type="molecule type" value="Genomic_DNA"/>
</dbReference>
<organism evidence="2 3">
    <name type="scientific">Roseomonas mucosa</name>
    <dbReference type="NCBI Taxonomy" id="207340"/>
    <lineage>
        <taxon>Bacteria</taxon>
        <taxon>Pseudomonadati</taxon>
        <taxon>Pseudomonadota</taxon>
        <taxon>Alphaproteobacteria</taxon>
        <taxon>Acetobacterales</taxon>
        <taxon>Roseomonadaceae</taxon>
        <taxon>Roseomonas</taxon>
    </lineage>
</organism>
<dbReference type="AlphaFoldDB" id="A0A379N4F2"/>
<dbReference type="RefSeq" id="WP_026032997.1">
    <property type="nucleotide sequence ID" value="NZ_AP031462.1"/>
</dbReference>
<dbReference type="SUPFAM" id="SSF55729">
    <property type="entry name" value="Acyl-CoA N-acyltransferases (Nat)"/>
    <property type="match status" value="1"/>
</dbReference>
<sequence>MPYPMSDPVSPLRTETLRGAALRPWLPALSRLRVAVFRDWPYLYEGDPRWEEDYLAAYADRPDAAAVLAFAGEEGGREVVGAATCQPMAETHDAVRETFSRAGLDPAAFCYFGESVLLAPWRGQGIGLRFFEGREAHARALGLRHAAFVGVRRDPADPRRPAGHVPLDGFWARRGYRHHPEIVVRMDWPEIGSDGGEVAHELTAWLKDLT</sequence>
<dbReference type="InterPro" id="IPR000182">
    <property type="entry name" value="GNAT_dom"/>
</dbReference>
<dbReference type="InterPro" id="IPR016181">
    <property type="entry name" value="Acyl_CoA_acyltransferase"/>
</dbReference>
<dbReference type="Gene3D" id="3.40.630.30">
    <property type="match status" value="1"/>
</dbReference>
<name>A0A379N4F2_9PROT</name>